<protein>
    <submittedName>
        <fullName evidence="2">Uncharacterized protein</fullName>
    </submittedName>
</protein>
<proteinExistence type="predicted"/>
<dbReference type="Proteomes" id="UP000276133">
    <property type="component" value="Unassembled WGS sequence"/>
</dbReference>
<gene>
    <name evidence="2" type="ORF">BpHYR1_030825</name>
</gene>
<reference evidence="2 3" key="1">
    <citation type="journal article" date="2018" name="Sci. Rep.">
        <title>Genomic signatures of local adaptation to the degree of environmental predictability in rotifers.</title>
        <authorList>
            <person name="Franch-Gras L."/>
            <person name="Hahn C."/>
            <person name="Garcia-Roger E.M."/>
            <person name="Carmona M.J."/>
            <person name="Serra M."/>
            <person name="Gomez A."/>
        </authorList>
    </citation>
    <scope>NUCLEOTIDE SEQUENCE [LARGE SCALE GENOMIC DNA]</scope>
    <source>
        <strain evidence="2">HYR1</strain>
    </source>
</reference>
<evidence type="ECO:0000256" key="1">
    <source>
        <dbReference type="SAM" id="MobiDB-lite"/>
    </source>
</evidence>
<name>A0A3M7P6L5_BRAPC</name>
<evidence type="ECO:0000313" key="3">
    <source>
        <dbReference type="Proteomes" id="UP000276133"/>
    </source>
</evidence>
<sequence>MHLTFKQSKKFLKNSIFFEFIIEKSKNQPQHQINYSNNPPKTNVESKNHPNLDTHEQTRKRPGALTVSFNSREKLPIKFQSNLLTIKISSRLMFPLPKKSRPKDVLPIYCQTVNLCKAITHMTNVSDPKLFT</sequence>
<keyword evidence="3" id="KW-1185">Reference proteome</keyword>
<feature type="compositionally biased region" description="Basic and acidic residues" evidence="1">
    <location>
        <begin position="44"/>
        <end position="59"/>
    </location>
</feature>
<comment type="caution">
    <text evidence="2">The sequence shown here is derived from an EMBL/GenBank/DDBJ whole genome shotgun (WGS) entry which is preliminary data.</text>
</comment>
<accession>A0A3M7P6L5</accession>
<feature type="region of interest" description="Disordered" evidence="1">
    <location>
        <begin position="29"/>
        <end position="64"/>
    </location>
</feature>
<organism evidence="2 3">
    <name type="scientific">Brachionus plicatilis</name>
    <name type="common">Marine rotifer</name>
    <name type="synonym">Brachionus muelleri</name>
    <dbReference type="NCBI Taxonomy" id="10195"/>
    <lineage>
        <taxon>Eukaryota</taxon>
        <taxon>Metazoa</taxon>
        <taxon>Spiralia</taxon>
        <taxon>Gnathifera</taxon>
        <taxon>Rotifera</taxon>
        <taxon>Eurotatoria</taxon>
        <taxon>Monogononta</taxon>
        <taxon>Pseudotrocha</taxon>
        <taxon>Ploima</taxon>
        <taxon>Brachionidae</taxon>
        <taxon>Brachionus</taxon>
    </lineage>
</organism>
<dbReference type="EMBL" id="REGN01012857">
    <property type="protein sequence ID" value="RMZ94692.1"/>
    <property type="molecule type" value="Genomic_DNA"/>
</dbReference>
<feature type="compositionally biased region" description="Polar residues" evidence="1">
    <location>
        <begin position="29"/>
        <end position="43"/>
    </location>
</feature>
<evidence type="ECO:0000313" key="2">
    <source>
        <dbReference type="EMBL" id="RMZ94692.1"/>
    </source>
</evidence>
<dbReference type="AlphaFoldDB" id="A0A3M7P6L5"/>